<organism evidence="1 2">
    <name type="scientific">Gigaspora margarita</name>
    <dbReference type="NCBI Taxonomy" id="4874"/>
    <lineage>
        <taxon>Eukaryota</taxon>
        <taxon>Fungi</taxon>
        <taxon>Fungi incertae sedis</taxon>
        <taxon>Mucoromycota</taxon>
        <taxon>Glomeromycotina</taxon>
        <taxon>Glomeromycetes</taxon>
        <taxon>Diversisporales</taxon>
        <taxon>Gigasporaceae</taxon>
        <taxon>Gigaspora</taxon>
    </lineage>
</organism>
<keyword evidence="2" id="KW-1185">Reference proteome</keyword>
<reference evidence="1 2" key="1">
    <citation type="submission" date="2021-06" db="EMBL/GenBank/DDBJ databases">
        <authorList>
            <person name="Kallberg Y."/>
            <person name="Tangrot J."/>
            <person name="Rosling A."/>
        </authorList>
    </citation>
    <scope>NUCLEOTIDE SEQUENCE [LARGE SCALE GENOMIC DNA]</scope>
    <source>
        <strain evidence="1 2">120-4 pot B 10/14</strain>
    </source>
</reference>
<evidence type="ECO:0000313" key="2">
    <source>
        <dbReference type="Proteomes" id="UP000789901"/>
    </source>
</evidence>
<evidence type="ECO:0000313" key="1">
    <source>
        <dbReference type="EMBL" id="CAG8567976.1"/>
    </source>
</evidence>
<protein>
    <submittedName>
        <fullName evidence="1">3768_t:CDS:1</fullName>
    </submittedName>
</protein>
<dbReference type="EMBL" id="CAJVQB010002257">
    <property type="protein sequence ID" value="CAG8567976.1"/>
    <property type="molecule type" value="Genomic_DNA"/>
</dbReference>
<name>A0ABN7UF41_GIGMA</name>
<accession>A0ABN7UF41</accession>
<dbReference type="Proteomes" id="UP000789901">
    <property type="component" value="Unassembled WGS sequence"/>
</dbReference>
<sequence length="69" mass="8213">NSQRCFLSNKLTNEEKQYLKSCFNSQLIAKIETHLTWFIKEDNSFVYDSENQKTDGLDLIYKDIKLYAK</sequence>
<comment type="caution">
    <text evidence="1">The sequence shown here is derived from an EMBL/GenBank/DDBJ whole genome shotgun (WGS) entry which is preliminary data.</text>
</comment>
<feature type="non-terminal residue" evidence="1">
    <location>
        <position position="1"/>
    </location>
</feature>
<gene>
    <name evidence="1" type="ORF">GMARGA_LOCUS5343</name>
</gene>
<proteinExistence type="predicted"/>